<dbReference type="Gene3D" id="3.30.70.3290">
    <property type="match status" value="1"/>
</dbReference>
<dbReference type="Pfam" id="PF00109">
    <property type="entry name" value="ketoacyl-synt"/>
    <property type="match status" value="1"/>
</dbReference>
<keyword evidence="1" id="KW-0596">Phosphopantetheine</keyword>
<dbReference type="SUPFAM" id="SSF55048">
    <property type="entry name" value="Probable ACP-binding domain of malonyl-CoA ACP transacylase"/>
    <property type="match status" value="1"/>
</dbReference>
<dbReference type="GO" id="GO:0044550">
    <property type="term" value="P:secondary metabolite biosynthetic process"/>
    <property type="evidence" value="ECO:0007669"/>
    <property type="project" value="TreeGrafter"/>
</dbReference>
<evidence type="ECO:0000256" key="1">
    <source>
        <dbReference type="ARBA" id="ARBA00022450"/>
    </source>
</evidence>
<dbReference type="Proteomes" id="UP001163850">
    <property type="component" value="Unassembled WGS sequence"/>
</dbReference>
<evidence type="ECO:0000259" key="3">
    <source>
        <dbReference type="PROSITE" id="PS52004"/>
    </source>
</evidence>
<dbReference type="AlphaFoldDB" id="A0AA38PP12"/>
<proteinExistence type="predicted"/>
<dbReference type="Gene3D" id="3.40.366.10">
    <property type="entry name" value="Malonyl-Coenzyme A Acyl Carrier Protein, domain 2"/>
    <property type="match status" value="1"/>
</dbReference>
<dbReference type="InterPro" id="IPR014031">
    <property type="entry name" value="Ketoacyl_synth_C"/>
</dbReference>
<dbReference type="InterPro" id="IPR020841">
    <property type="entry name" value="PKS_Beta-ketoAc_synthase_dom"/>
</dbReference>
<feature type="domain" description="Ketosynthase family 3 (KS3)" evidence="3">
    <location>
        <begin position="5"/>
        <end position="417"/>
    </location>
</feature>
<reference evidence="4" key="1">
    <citation type="submission" date="2022-08" db="EMBL/GenBank/DDBJ databases">
        <authorList>
            <consortium name="DOE Joint Genome Institute"/>
            <person name="Min B."/>
            <person name="Riley R."/>
            <person name="Sierra-Patev S."/>
            <person name="Naranjo-Ortiz M."/>
            <person name="Looney B."/>
            <person name="Konkel Z."/>
            <person name="Slot J.C."/>
            <person name="Sakamoto Y."/>
            <person name="Steenwyk J.L."/>
            <person name="Rokas A."/>
            <person name="Carro J."/>
            <person name="Camarero S."/>
            <person name="Ferreira P."/>
            <person name="Molpeceres G."/>
            <person name="Ruiz-Duenas F.J."/>
            <person name="Serrano A."/>
            <person name="Henrissat B."/>
            <person name="Drula E."/>
            <person name="Hughes K.W."/>
            <person name="Mata J.L."/>
            <person name="Ishikawa N.K."/>
            <person name="Vargas-Isla R."/>
            <person name="Ushijima S."/>
            <person name="Smith C.A."/>
            <person name="Ahrendt S."/>
            <person name="Andreopoulos W."/>
            <person name="He G."/>
            <person name="Labutti K."/>
            <person name="Lipzen A."/>
            <person name="Ng V."/>
            <person name="Sandor L."/>
            <person name="Barry K."/>
            <person name="Martinez A.T."/>
            <person name="Xiao Y."/>
            <person name="Gibbons J.G."/>
            <person name="Terashima K."/>
            <person name="Hibbett D.S."/>
            <person name="Grigoriev I.V."/>
        </authorList>
    </citation>
    <scope>NUCLEOTIDE SEQUENCE</scope>
    <source>
        <strain evidence="4">TFB7829</strain>
    </source>
</reference>
<dbReference type="SUPFAM" id="SSF53901">
    <property type="entry name" value="Thiolase-like"/>
    <property type="match status" value="1"/>
</dbReference>
<dbReference type="InterPro" id="IPR016036">
    <property type="entry name" value="Malonyl_transacylase_ACP-bd"/>
</dbReference>
<dbReference type="PANTHER" id="PTHR43775:SF37">
    <property type="entry name" value="SI:DKEY-61P9.11"/>
    <property type="match status" value="1"/>
</dbReference>
<comment type="caution">
    <text evidence="4">The sequence shown here is derived from an EMBL/GenBank/DDBJ whole genome shotgun (WGS) entry which is preliminary data.</text>
</comment>
<dbReference type="GO" id="GO:0006633">
    <property type="term" value="P:fatty acid biosynthetic process"/>
    <property type="evidence" value="ECO:0007669"/>
    <property type="project" value="TreeGrafter"/>
</dbReference>
<evidence type="ECO:0000313" key="4">
    <source>
        <dbReference type="EMBL" id="KAJ3979110.1"/>
    </source>
</evidence>
<sequence length="967" mass="104249">MASIHGRIAIVGMACRFPGGAHSPEEFWQLLMSGKDTMQDIPSSQFNIDDYWSNQSGERNKMAASKKGAFFDEAFFNVSPHEAMNIDPQHRILLETVVDALDDAGYKEVQEGGEIGWNKSTMGVFIGSATNSYQNNLASEPIDTFFCPGTIRGFAGGRISHYFGWQGPAVVYDTACSSLLVAVHSACQSLLLHECDAAVAGAANMLTSPEMYLGLSKEPSMKAQMAIVAQKRLEDALRDNDKIQAVIVASGINQSGPSESLTTPHSSTQAALFAANCKRAGISPLAVRAVEAHGTGTRAGDYAKMEAIKIAYCSGRTLDPDTQLFVSSLKPNVGHSESAAGMASLIKGILMAMHEQIPAHIGIITRQNTRFGDLGACGIQIPTTSQPLRAITGEQHIFTAIHNFGAHGGNAGVILQGSPIAQINPANSVTSDPRSYHVVVLSAKSHTKFSTIVERLLAQIQVATSPITLSALSYTTTTRRMDYPSRIALSVSSIEDLKVQLQTNPSPTILKRKNSTPKIGFLIGGNGSQYQGMGKELYQTSPIFRSYIDACDTAAKGAGTEDLIGLITGTVDPRSNDLASAAGIFSVGYAVGMMWRHWGIEPSLLLGHSLGKYVALAISRCISLTDAMKLLVTKVRSTHAPSGYQSGGMLAIGIPVQDVREMIVLSGCNGIDIACINGTSQTIVAGARSELLKLQAYIKALPEPPLVKLLPGSVAWHSAHLVESAGSLKQVTNTIQFSKAEVPILLNVDGSLLEQGLIPSPTYLSEQMVRTVRFNLCATHPLAQDIDVWIELSAKAILLPLLRPFVPMKTLLLSSLNDSTTDCWSTITKSLVRLYEAHVHINWAKYHSPYPVQLVSLPSYPFTRNEHWITYSDRLSPLVRSEATSGYSSPHQSFPIHSGELPILPAVHPQNVTPVVNSPGPVSVTRILSQELNVPEYSIKAEDLIEDVGVDSIMWLLLRDRISPQHS</sequence>
<dbReference type="EMBL" id="MU802483">
    <property type="protein sequence ID" value="KAJ3979110.1"/>
    <property type="molecule type" value="Genomic_DNA"/>
</dbReference>
<evidence type="ECO:0000256" key="2">
    <source>
        <dbReference type="ARBA" id="ARBA00022553"/>
    </source>
</evidence>
<dbReference type="Pfam" id="PF22621">
    <property type="entry name" value="CurL-like_PKS_C"/>
    <property type="match status" value="1"/>
</dbReference>
<dbReference type="PROSITE" id="PS52004">
    <property type="entry name" value="KS3_2"/>
    <property type="match status" value="1"/>
</dbReference>
<dbReference type="SMART" id="SM00825">
    <property type="entry name" value="PKS_KS"/>
    <property type="match status" value="1"/>
</dbReference>
<dbReference type="InterPro" id="IPR050091">
    <property type="entry name" value="PKS_NRPS_Biosynth_Enz"/>
</dbReference>
<dbReference type="PANTHER" id="PTHR43775">
    <property type="entry name" value="FATTY ACID SYNTHASE"/>
    <property type="match status" value="1"/>
</dbReference>
<name>A0AA38PP12_9AGAR</name>
<dbReference type="InterPro" id="IPR016039">
    <property type="entry name" value="Thiolase-like"/>
</dbReference>
<dbReference type="InterPro" id="IPR014043">
    <property type="entry name" value="Acyl_transferase_dom"/>
</dbReference>
<dbReference type="SMART" id="SM00827">
    <property type="entry name" value="PKS_AT"/>
    <property type="match status" value="1"/>
</dbReference>
<dbReference type="Pfam" id="PF02801">
    <property type="entry name" value="Ketoacyl-synt_C"/>
    <property type="match status" value="1"/>
</dbReference>
<dbReference type="SUPFAM" id="SSF52151">
    <property type="entry name" value="FabD/lysophospholipase-like"/>
    <property type="match status" value="1"/>
</dbReference>
<dbReference type="InterPro" id="IPR001227">
    <property type="entry name" value="Ac_transferase_dom_sf"/>
</dbReference>
<dbReference type="InterPro" id="IPR014030">
    <property type="entry name" value="Ketoacyl_synth_N"/>
</dbReference>
<dbReference type="Pfam" id="PF00698">
    <property type="entry name" value="Acyl_transf_1"/>
    <property type="match status" value="1"/>
</dbReference>
<dbReference type="CDD" id="cd00833">
    <property type="entry name" value="PKS"/>
    <property type="match status" value="1"/>
</dbReference>
<accession>A0AA38PP12</accession>
<keyword evidence="2" id="KW-0597">Phosphoprotein</keyword>
<protein>
    <submittedName>
        <fullName evidence="4">Thiolase-like protein</fullName>
    </submittedName>
</protein>
<dbReference type="GO" id="GO:0004312">
    <property type="term" value="F:fatty acid synthase activity"/>
    <property type="evidence" value="ECO:0007669"/>
    <property type="project" value="TreeGrafter"/>
</dbReference>
<organism evidence="4 5">
    <name type="scientific">Lentinula detonsa</name>
    <dbReference type="NCBI Taxonomy" id="2804962"/>
    <lineage>
        <taxon>Eukaryota</taxon>
        <taxon>Fungi</taxon>
        <taxon>Dikarya</taxon>
        <taxon>Basidiomycota</taxon>
        <taxon>Agaricomycotina</taxon>
        <taxon>Agaricomycetes</taxon>
        <taxon>Agaricomycetidae</taxon>
        <taxon>Agaricales</taxon>
        <taxon>Marasmiineae</taxon>
        <taxon>Omphalotaceae</taxon>
        <taxon>Lentinula</taxon>
    </lineage>
</organism>
<dbReference type="InterPro" id="IPR016035">
    <property type="entry name" value="Acyl_Trfase/lysoPLipase"/>
</dbReference>
<dbReference type="Gene3D" id="3.40.47.10">
    <property type="match status" value="1"/>
</dbReference>
<evidence type="ECO:0000313" key="5">
    <source>
        <dbReference type="Proteomes" id="UP001163850"/>
    </source>
</evidence>
<gene>
    <name evidence="4" type="ORF">F5890DRAFT_1478795</name>
</gene>